<comment type="caution">
    <text evidence="2">The sequence shown here is derived from an EMBL/GenBank/DDBJ whole genome shotgun (WGS) entry which is preliminary data.</text>
</comment>
<organism evidence="2 3">
    <name type="scientific">Gelidibacter maritimus</name>
    <dbReference type="NCBI Taxonomy" id="2761487"/>
    <lineage>
        <taxon>Bacteria</taxon>
        <taxon>Pseudomonadati</taxon>
        <taxon>Bacteroidota</taxon>
        <taxon>Flavobacteriia</taxon>
        <taxon>Flavobacteriales</taxon>
        <taxon>Flavobacteriaceae</taxon>
        <taxon>Gelidibacter</taxon>
    </lineage>
</organism>
<dbReference type="Proteomes" id="UP000541857">
    <property type="component" value="Unassembled WGS sequence"/>
</dbReference>
<evidence type="ECO:0000313" key="2">
    <source>
        <dbReference type="EMBL" id="MBA6154825.1"/>
    </source>
</evidence>
<dbReference type="RefSeq" id="WP_182207075.1">
    <property type="nucleotide sequence ID" value="NZ_JACGLT010000030.1"/>
</dbReference>
<accession>A0A7W2R651</accession>
<name>A0A7W2R651_9FLAO</name>
<reference evidence="2 3" key="1">
    <citation type="submission" date="2020-07" db="EMBL/GenBank/DDBJ databases">
        <title>Bacterium isolated from marine sediment.</title>
        <authorList>
            <person name="Shang D."/>
        </authorList>
    </citation>
    <scope>NUCLEOTIDE SEQUENCE [LARGE SCALE GENOMIC DNA]</scope>
    <source>
        <strain evidence="2 3">F6074</strain>
    </source>
</reference>
<dbReference type="EMBL" id="JACGLT010000030">
    <property type="protein sequence ID" value="MBA6154825.1"/>
    <property type="molecule type" value="Genomic_DNA"/>
</dbReference>
<gene>
    <name evidence="2" type="ORF">H3Z82_19070</name>
</gene>
<feature type="chain" id="PRO_5031204815" description="PLAT domain-containing protein" evidence="1">
    <location>
        <begin position="19"/>
        <end position="158"/>
    </location>
</feature>
<dbReference type="AlphaFoldDB" id="A0A7W2R651"/>
<proteinExistence type="predicted"/>
<sequence>MKKIILLIILTFTFNAIAQDGSDIKYVSVSELDNSYVGKMAHLDFYNYSFGGIKLDNKDLTDKVTIELENKKIEFLEHRADNGHNNWFSEQYLESTKFIDGYKIRITMCEIEEITSDFIKVILFLQYKDKNGKLNSEKPNRIEYSFPKKILTEILIRN</sequence>
<keyword evidence="3" id="KW-1185">Reference proteome</keyword>
<protein>
    <recommendedName>
        <fullName evidence="4">PLAT domain-containing protein</fullName>
    </recommendedName>
</protein>
<evidence type="ECO:0000313" key="3">
    <source>
        <dbReference type="Proteomes" id="UP000541857"/>
    </source>
</evidence>
<feature type="signal peptide" evidence="1">
    <location>
        <begin position="1"/>
        <end position="18"/>
    </location>
</feature>
<keyword evidence="1" id="KW-0732">Signal</keyword>
<evidence type="ECO:0000256" key="1">
    <source>
        <dbReference type="SAM" id="SignalP"/>
    </source>
</evidence>
<evidence type="ECO:0008006" key="4">
    <source>
        <dbReference type="Google" id="ProtNLM"/>
    </source>
</evidence>